<proteinExistence type="inferred from homology"/>
<evidence type="ECO:0000256" key="2">
    <source>
        <dbReference type="ARBA" id="ARBA00022801"/>
    </source>
</evidence>
<dbReference type="SUPFAM" id="SSF53474">
    <property type="entry name" value="alpha/beta-Hydrolases"/>
    <property type="match status" value="1"/>
</dbReference>
<accession>A0ABT7DW00</accession>
<evidence type="ECO:0000313" key="4">
    <source>
        <dbReference type="EMBL" id="MDK2124226.1"/>
    </source>
</evidence>
<dbReference type="Gene3D" id="3.40.50.1820">
    <property type="entry name" value="alpha/beta hydrolase"/>
    <property type="match status" value="1"/>
</dbReference>
<dbReference type="InterPro" id="IPR050565">
    <property type="entry name" value="LYPA1-2/EST-like"/>
</dbReference>
<dbReference type="PANTHER" id="PTHR10655">
    <property type="entry name" value="LYSOPHOSPHOLIPASE-RELATED"/>
    <property type="match status" value="1"/>
</dbReference>
<dbReference type="GO" id="GO:0016787">
    <property type="term" value="F:hydrolase activity"/>
    <property type="evidence" value="ECO:0007669"/>
    <property type="project" value="UniProtKB-KW"/>
</dbReference>
<dbReference type="InterPro" id="IPR029058">
    <property type="entry name" value="AB_hydrolase_fold"/>
</dbReference>
<organism evidence="4 5">
    <name type="scientific">Parachitinimonas caeni</name>
    <dbReference type="NCBI Taxonomy" id="3031301"/>
    <lineage>
        <taxon>Bacteria</taxon>
        <taxon>Pseudomonadati</taxon>
        <taxon>Pseudomonadota</taxon>
        <taxon>Betaproteobacteria</taxon>
        <taxon>Neisseriales</taxon>
        <taxon>Chitinibacteraceae</taxon>
        <taxon>Parachitinimonas</taxon>
    </lineage>
</organism>
<comment type="similarity">
    <text evidence="1">Belongs to the AB hydrolase superfamily. AB hydrolase 2 family.</text>
</comment>
<feature type="domain" description="Phospholipase/carboxylesterase/thioesterase" evidence="3">
    <location>
        <begin position="17"/>
        <end position="219"/>
    </location>
</feature>
<comment type="caution">
    <text evidence="4">The sequence shown here is derived from an EMBL/GenBank/DDBJ whole genome shotgun (WGS) entry which is preliminary data.</text>
</comment>
<dbReference type="RefSeq" id="WP_284100535.1">
    <property type="nucleotide sequence ID" value="NZ_JARRAF010000008.1"/>
</dbReference>
<keyword evidence="2 4" id="KW-0378">Hydrolase</keyword>
<dbReference type="PANTHER" id="PTHR10655:SF17">
    <property type="entry name" value="LYSOPHOSPHOLIPASE-LIKE PROTEIN 1"/>
    <property type="match status" value="1"/>
</dbReference>
<evidence type="ECO:0000256" key="1">
    <source>
        <dbReference type="ARBA" id="ARBA00006499"/>
    </source>
</evidence>
<protein>
    <submittedName>
        <fullName evidence="4">Alpha/beta hydrolase</fullName>
    </submittedName>
</protein>
<dbReference type="InterPro" id="IPR003140">
    <property type="entry name" value="PLipase/COase/thioEstase"/>
</dbReference>
<evidence type="ECO:0000313" key="5">
    <source>
        <dbReference type="Proteomes" id="UP001172778"/>
    </source>
</evidence>
<gene>
    <name evidence="4" type="ORF">PZA18_09215</name>
</gene>
<name>A0ABT7DW00_9NEIS</name>
<evidence type="ECO:0000259" key="3">
    <source>
        <dbReference type="Pfam" id="PF02230"/>
    </source>
</evidence>
<dbReference type="EMBL" id="JARRAF010000008">
    <property type="protein sequence ID" value="MDK2124226.1"/>
    <property type="molecule type" value="Genomic_DNA"/>
</dbReference>
<dbReference type="Pfam" id="PF02230">
    <property type="entry name" value="Abhydrolase_2"/>
    <property type="match status" value="1"/>
</dbReference>
<sequence>MPEILAAVEQQTSPNPEWSVIWMHGLGADGYDFASIVPALQLPDTPGIRFVFPHAPMMPITCNNGYVMRAWYDIIRFDDINRHADEAGIQDSLTAIRALIARENERGIPCERIIIAGFSQGGAMAYTVGLTHPQKLAGIIALSTYIPSLALLASQQSAANRQTPVFAAHGDFDPVVPIQLGDLAKNHVASLGNPLEWYRYPIQHGVNDAEILAIGQWIKARLGA</sequence>
<reference evidence="4" key="1">
    <citation type="submission" date="2023-03" db="EMBL/GenBank/DDBJ databases">
        <title>Chitinimonas shenzhenensis gen. nov., sp. nov., a novel member of family Burkholderiaceae isolated from activated sludge collected in Shen Zhen, China.</title>
        <authorList>
            <person name="Wang X."/>
        </authorList>
    </citation>
    <scope>NUCLEOTIDE SEQUENCE</scope>
    <source>
        <strain evidence="4">DQS-5</strain>
    </source>
</reference>
<keyword evidence="5" id="KW-1185">Reference proteome</keyword>
<dbReference type="Proteomes" id="UP001172778">
    <property type="component" value="Unassembled WGS sequence"/>
</dbReference>